<feature type="domain" description="DNA helicase DnaB-like N-terminal" evidence="4">
    <location>
        <begin position="11"/>
        <end position="96"/>
    </location>
</feature>
<proteinExistence type="predicted"/>
<dbReference type="EMBL" id="CP039370">
    <property type="protein sequence ID" value="QPJ58476.1"/>
    <property type="molecule type" value="Genomic_DNA"/>
</dbReference>
<dbReference type="Gene3D" id="1.10.860.10">
    <property type="entry name" value="DNAb Helicase, Chain A"/>
    <property type="match status" value="1"/>
</dbReference>
<name>A0A7T0FYA7_9BACT</name>
<dbReference type="Proteomes" id="UP000594451">
    <property type="component" value="Chromosome"/>
</dbReference>
<dbReference type="Pfam" id="PF00772">
    <property type="entry name" value="DnaB"/>
    <property type="match status" value="1"/>
</dbReference>
<dbReference type="GO" id="GO:1990077">
    <property type="term" value="C:primosome complex"/>
    <property type="evidence" value="ECO:0007669"/>
    <property type="project" value="UniProtKB-KW"/>
</dbReference>
<dbReference type="GO" id="GO:0005524">
    <property type="term" value="F:ATP binding"/>
    <property type="evidence" value="ECO:0007669"/>
    <property type="project" value="InterPro"/>
</dbReference>
<dbReference type="SUPFAM" id="SSF48024">
    <property type="entry name" value="N-terminal domain of DnaB helicase"/>
    <property type="match status" value="1"/>
</dbReference>
<evidence type="ECO:0000313" key="6">
    <source>
        <dbReference type="Proteomes" id="UP000594451"/>
    </source>
</evidence>
<accession>A0A7T0FYA7</accession>
<protein>
    <recommendedName>
        <fullName evidence="4">DNA helicase DnaB-like N-terminal domain-containing protein</fullName>
    </recommendedName>
</protein>
<dbReference type="InterPro" id="IPR036185">
    <property type="entry name" value="DNA_heli_DnaB-like_N_sf"/>
</dbReference>
<keyword evidence="3" id="KW-0238">DNA-binding</keyword>
<dbReference type="GO" id="GO:0003677">
    <property type="term" value="F:DNA binding"/>
    <property type="evidence" value="ECO:0007669"/>
    <property type="project" value="UniProtKB-KW"/>
</dbReference>
<organism evidence="5 6">
    <name type="scientific">Candidatus Pinguicoccus supinus</name>
    <dbReference type="NCBI Taxonomy" id="2529394"/>
    <lineage>
        <taxon>Bacteria</taxon>
        <taxon>Pseudomonadati</taxon>
        <taxon>Verrucomicrobiota</taxon>
        <taxon>Candidatus Pinguicoccus</taxon>
    </lineage>
</organism>
<evidence type="ECO:0000259" key="4">
    <source>
        <dbReference type="Pfam" id="PF00772"/>
    </source>
</evidence>
<evidence type="ECO:0000313" key="5">
    <source>
        <dbReference type="EMBL" id="QPJ58476.1"/>
    </source>
</evidence>
<keyword evidence="2" id="KW-0235">DNA replication</keyword>
<dbReference type="InterPro" id="IPR007693">
    <property type="entry name" value="DNA_helicase_DnaB-like_N"/>
</dbReference>
<evidence type="ECO:0000256" key="2">
    <source>
        <dbReference type="ARBA" id="ARBA00022705"/>
    </source>
</evidence>
<evidence type="ECO:0000256" key="1">
    <source>
        <dbReference type="ARBA" id="ARBA00022515"/>
    </source>
</evidence>
<reference evidence="5 6" key="1">
    <citation type="journal article" date="2020" name="Sci. Rep.">
        <title>Morphology, ultrastructure, genomics, and phylogeny of Euplotes vanleeuwenhoeki sp. nov. and its ultra-reduced endosymbiont Candidatus Pinguicoccus supinus sp. nov.</title>
        <authorList>
            <person name="Serra V."/>
            <person name="Gammuto L."/>
            <person name="Nitla V."/>
            <person name="Castelli M."/>
            <person name="Lanzoni O."/>
            <person name="Sassera D."/>
            <person name="Bandi C."/>
            <person name="Sandeep B.V."/>
            <person name="Verni F."/>
            <person name="Modeo L."/>
            <person name="Petroni G."/>
        </authorList>
    </citation>
    <scope>NUCLEOTIDE SEQUENCE [LARGE SCALE GENOMIC DNA]</scope>
    <source>
        <strain evidence="5 6">KKR18_Esm</strain>
    </source>
</reference>
<dbReference type="GO" id="GO:0003678">
    <property type="term" value="F:DNA helicase activity"/>
    <property type="evidence" value="ECO:0007669"/>
    <property type="project" value="InterPro"/>
</dbReference>
<keyword evidence="1" id="KW-0639">Primosome</keyword>
<keyword evidence="6" id="KW-1185">Reference proteome</keyword>
<sequence>MIVQKEKFFFLEYEQILLNKCLNESNEYLTLCIKQGVLPEFFFRPEHQILFQIFLKFFYKNIYLDFTNLIFELREKNLLDVVGGVKYIDYLKNITTSL</sequence>
<gene>
    <name evidence="5" type="ORF">E5P55_00615</name>
</gene>
<dbReference type="KEGG" id="psup:E5P55_00615"/>
<dbReference type="GO" id="GO:0006269">
    <property type="term" value="P:DNA replication, synthesis of primer"/>
    <property type="evidence" value="ECO:0007669"/>
    <property type="project" value="UniProtKB-KW"/>
</dbReference>
<dbReference type="AlphaFoldDB" id="A0A7T0FYA7"/>
<evidence type="ECO:0000256" key="3">
    <source>
        <dbReference type="ARBA" id="ARBA00023125"/>
    </source>
</evidence>
<dbReference type="InterPro" id="IPR016136">
    <property type="entry name" value="DNA_helicase_N/primase_C"/>
</dbReference>